<proteinExistence type="predicted"/>
<organism evidence="1 2">
    <name type="scientific">Adlercreutzia caecimuris</name>
    <dbReference type="NCBI Taxonomy" id="671266"/>
    <lineage>
        <taxon>Bacteria</taxon>
        <taxon>Bacillati</taxon>
        <taxon>Actinomycetota</taxon>
        <taxon>Coriobacteriia</taxon>
        <taxon>Eggerthellales</taxon>
        <taxon>Eggerthellaceae</taxon>
        <taxon>Adlercreutzia</taxon>
    </lineage>
</organism>
<evidence type="ECO:0000313" key="1">
    <source>
        <dbReference type="EMBL" id="THG36826.1"/>
    </source>
</evidence>
<gene>
    <name evidence="1" type="ORF">E5986_07965</name>
</gene>
<evidence type="ECO:0000313" key="2">
    <source>
        <dbReference type="Proteomes" id="UP000308978"/>
    </source>
</evidence>
<reference evidence="1 2" key="1">
    <citation type="submission" date="2019-04" db="EMBL/GenBank/DDBJ databases">
        <title>Microbes associate with the intestines of laboratory mice.</title>
        <authorList>
            <person name="Navarre W."/>
            <person name="Wong E."/>
            <person name="Huang K.C."/>
            <person name="Tropini C."/>
            <person name="Ng K."/>
            <person name="Yu B."/>
        </authorList>
    </citation>
    <scope>NUCLEOTIDE SEQUENCE [LARGE SCALE GENOMIC DNA]</scope>
    <source>
        <strain evidence="1 2">NM80_B27</strain>
    </source>
</reference>
<dbReference type="Proteomes" id="UP000308978">
    <property type="component" value="Unassembled WGS sequence"/>
</dbReference>
<name>A0A4S4G3R7_9ACTN</name>
<dbReference type="EMBL" id="SSTJ01000010">
    <property type="protein sequence ID" value="THG36826.1"/>
    <property type="molecule type" value="Genomic_DNA"/>
</dbReference>
<dbReference type="AlphaFoldDB" id="A0A4S4G3R7"/>
<accession>A0A4S4G3R7</accession>
<dbReference type="RefSeq" id="WP_136434871.1">
    <property type="nucleotide sequence ID" value="NZ_SSTJ01000010.1"/>
</dbReference>
<sequence length="143" mass="15328">MQQPGLLHPQCQHQRHRSPVNWSGLRRIVQRASGGELCSQLSDSVSQKDTVVPDTANSTHKIGQVRICIDGHTAHVSGLLECVYAHTASEYTHLMSSSALPTPKGGIVYCETPAGALAIDAGRIRVHGGAAGTSYRFHDSYAV</sequence>
<protein>
    <submittedName>
        <fullName evidence="1">Uncharacterized protein</fullName>
    </submittedName>
</protein>
<comment type="caution">
    <text evidence="1">The sequence shown here is derived from an EMBL/GenBank/DDBJ whole genome shotgun (WGS) entry which is preliminary data.</text>
</comment>